<reference evidence="1 2" key="1">
    <citation type="submission" date="2019-04" db="EMBL/GenBank/DDBJ databases">
        <title>Natronospirillum operosus gen. nov., sp. nov., a haloalkaliphilic satellite isolated from decaying biomass of laboratory culture of cyanobacterium Geitlerinema sp. and proposal of Natronospirillaceae fam. nov. and Saccharospirillaceae fam. nov.</title>
        <authorList>
            <person name="Kevbrin V."/>
            <person name="Boltyanskaya Y."/>
            <person name="Koziaeva V."/>
            <person name="Grouzdev D.S."/>
            <person name="Park M."/>
            <person name="Cho J."/>
        </authorList>
    </citation>
    <scope>NUCLEOTIDE SEQUENCE [LARGE SCALE GENOMIC DNA]</scope>
    <source>
        <strain evidence="1 2">G-116</strain>
    </source>
</reference>
<accession>A0A4Z0W7R1</accession>
<name>A0A4Z0W7R1_9GAMM</name>
<dbReference type="Pfam" id="PF05013">
    <property type="entry name" value="FGase"/>
    <property type="match status" value="1"/>
</dbReference>
<dbReference type="AlphaFoldDB" id="A0A4Z0W7R1"/>
<dbReference type="OrthoDB" id="9815326at2"/>
<dbReference type="Proteomes" id="UP000297475">
    <property type="component" value="Unassembled WGS sequence"/>
</dbReference>
<organism evidence="1 2">
    <name type="scientific">Natronospirillum operosum</name>
    <dbReference type="NCBI Taxonomy" id="2759953"/>
    <lineage>
        <taxon>Bacteria</taxon>
        <taxon>Pseudomonadati</taxon>
        <taxon>Pseudomonadota</taxon>
        <taxon>Gammaproteobacteria</taxon>
        <taxon>Oceanospirillales</taxon>
        <taxon>Natronospirillaceae</taxon>
        <taxon>Natronospirillum</taxon>
    </lineage>
</organism>
<proteinExistence type="predicted"/>
<evidence type="ECO:0000313" key="1">
    <source>
        <dbReference type="EMBL" id="TGG90778.1"/>
    </source>
</evidence>
<dbReference type="InterPro" id="IPR007709">
    <property type="entry name" value="N-FG_amidohydro"/>
</dbReference>
<gene>
    <name evidence="1" type="ORF">E4656_17740</name>
</gene>
<evidence type="ECO:0000313" key="2">
    <source>
        <dbReference type="Proteomes" id="UP000297475"/>
    </source>
</evidence>
<dbReference type="PIRSF" id="PIRSF029730">
    <property type="entry name" value="UCP029730"/>
    <property type="match status" value="1"/>
</dbReference>
<dbReference type="EMBL" id="SRMF01000011">
    <property type="protein sequence ID" value="TGG90778.1"/>
    <property type="molecule type" value="Genomic_DNA"/>
</dbReference>
<dbReference type="InterPro" id="IPR011227">
    <property type="entry name" value="UCP029730"/>
</dbReference>
<keyword evidence="2" id="KW-1185">Reference proteome</keyword>
<protein>
    <submittedName>
        <fullName evidence="1">N-formylglutamate amidohydrolase</fullName>
    </submittedName>
</protein>
<dbReference type="SUPFAM" id="SSF53187">
    <property type="entry name" value="Zn-dependent exopeptidases"/>
    <property type="match status" value="1"/>
</dbReference>
<sequence>MQAADHQEPSNNSDRPAEEPWQGVVSYWNQDGSQVEAHAEFQASGLVLICEHASNRFDAPWDDLGLEADLASSHIAWDPGALPLARRLAAALAPVTGGTVLVHAPLSRLIYDLNRSPDQLDAMPAQSENYVIPGNQSLSPEQRRQRIRALYLPFHASVHAEIAGILAQGKRPLLLTIHSFTPVYRGQARQVELGVIHDTDDTLARAIVAAARTSHLDVRLNEPYSARDHVTHTLKLHATPYDLAHAMLEVRNDLLADSGTEADLTAHLTEILTAAFQSLGDTPCLDS</sequence>
<comment type="caution">
    <text evidence="1">The sequence shown here is derived from an EMBL/GenBank/DDBJ whole genome shotgun (WGS) entry which is preliminary data.</text>
</comment>
<keyword evidence="1" id="KW-0378">Hydrolase</keyword>
<dbReference type="GO" id="GO:0016787">
    <property type="term" value="F:hydrolase activity"/>
    <property type="evidence" value="ECO:0007669"/>
    <property type="project" value="UniProtKB-KW"/>
</dbReference>
<dbReference type="Gene3D" id="3.40.630.40">
    <property type="entry name" value="Zn-dependent exopeptidases"/>
    <property type="match status" value="1"/>
</dbReference>